<dbReference type="PANTHER" id="PTHR34819:SF5">
    <property type="entry name" value="CONSERVED REPEAT DOMAIN PROTEIN"/>
    <property type="match status" value="1"/>
</dbReference>
<dbReference type="Pfam" id="PF24595">
    <property type="entry name" value="DUF7619"/>
    <property type="match status" value="1"/>
</dbReference>
<dbReference type="InterPro" id="IPR055353">
    <property type="entry name" value="DUF7619"/>
</dbReference>
<reference evidence="3 4" key="1">
    <citation type="journal article" date="2016" name="Nat. Commun.">
        <title>Thousands of microbial genomes shed light on interconnected biogeochemical processes in an aquifer system.</title>
        <authorList>
            <person name="Anantharaman K."/>
            <person name="Brown C.T."/>
            <person name="Hug L.A."/>
            <person name="Sharon I."/>
            <person name="Castelle C.J."/>
            <person name="Probst A.J."/>
            <person name="Thomas B.C."/>
            <person name="Singh A."/>
            <person name="Wilkins M.J."/>
            <person name="Karaoz U."/>
            <person name="Brodie E.L."/>
            <person name="Williams K.H."/>
            <person name="Hubbard S.S."/>
            <person name="Banfield J.F."/>
        </authorList>
    </citation>
    <scope>NUCLEOTIDE SEQUENCE [LARGE SCALE GENOMIC DNA]</scope>
</reference>
<comment type="caution">
    <text evidence="3">The sequence shown here is derived from an EMBL/GenBank/DDBJ whole genome shotgun (WGS) entry which is preliminary data.</text>
</comment>
<sequence>MRLEELEKKIYRPGEEFGERPRSPEIFSPGQREKKIRQGKWLRTEKSKLTPKQKQYLRRSGIFLIIGFLIAAGFMIWRSFISFDKSKVKLEISGPERIESGDEAVYAVKYGNKSKITLKDIKLVFYFPEDSLLIETANEDLIQSSELSDLGAGQESWIELKARIIGQKDSQKKVQARLSFRPANLGSRFENQAEFLTKIISVPLILDFDLPNRLVSGQSFDFSLEYLNQGEVAFKNLELKLEYPAGFNFKSAEPEPLERNNLWPVSDLMAGGANKIFIHGAIEGRENERKSFKAQLGVLRNDQFILYTETVEAVQISVSPLFVSQTVNGKTDYVAKAGEVLNYQIDYKNTTDVGIKDVVITSQLDGSALDLASLELEKGSFDGLNRVITWNAGNLPALEFLGPRQEGKVEFRVKIKDSLPIKNYSDKNFSITNTVKINSSQIPLSLASIQVSGQSQLTTKIASQLTLEAKGYFRDDLIPNSGPIPPRVGQATTYTIKWQVSNTSNDLKNVKVAAYLPPHIQWLGKVKPSEEDLKYNSGTGQLIWSIGDLAAATGLLLPVKQIAFQVAITPSLTHAGGLVELIGQSIATGKDSFTGLELTSADEPIDTDLPDDLTVNQQDGIVAE</sequence>
<organism evidence="3 4">
    <name type="scientific">Candidatus Portnoybacteria bacterium RIFCSPHIGHO2_12_FULL_38_9</name>
    <dbReference type="NCBI Taxonomy" id="1801997"/>
    <lineage>
        <taxon>Bacteria</taxon>
        <taxon>Candidatus Portnoyibacteriota</taxon>
    </lineage>
</organism>
<keyword evidence="1" id="KW-1133">Transmembrane helix</keyword>
<evidence type="ECO:0000313" key="4">
    <source>
        <dbReference type="Proteomes" id="UP000177061"/>
    </source>
</evidence>
<dbReference type="PANTHER" id="PTHR34819">
    <property type="entry name" value="LARGE CYSTEINE-RICH PERIPLASMIC PROTEIN OMCB"/>
    <property type="match status" value="1"/>
</dbReference>
<dbReference type="AlphaFoldDB" id="A0A1G2FIM2"/>
<evidence type="ECO:0000259" key="2">
    <source>
        <dbReference type="Pfam" id="PF24595"/>
    </source>
</evidence>
<gene>
    <name evidence="3" type="ORF">A3J64_00730</name>
</gene>
<evidence type="ECO:0000256" key="1">
    <source>
        <dbReference type="SAM" id="Phobius"/>
    </source>
</evidence>
<feature type="transmembrane region" description="Helical" evidence="1">
    <location>
        <begin position="56"/>
        <end position="77"/>
    </location>
</feature>
<keyword evidence="1" id="KW-0812">Transmembrane</keyword>
<evidence type="ECO:0000313" key="3">
    <source>
        <dbReference type="EMBL" id="OGZ37500.1"/>
    </source>
</evidence>
<keyword evidence="1" id="KW-0472">Membrane</keyword>
<dbReference type="EMBL" id="MHNB01000007">
    <property type="protein sequence ID" value="OGZ37500.1"/>
    <property type="molecule type" value="Genomic_DNA"/>
</dbReference>
<dbReference type="STRING" id="1801997.A3J64_00730"/>
<proteinExistence type="predicted"/>
<dbReference type="InterPro" id="IPR051172">
    <property type="entry name" value="Chlamydia_OmcB"/>
</dbReference>
<dbReference type="Proteomes" id="UP000177061">
    <property type="component" value="Unassembled WGS sequence"/>
</dbReference>
<protein>
    <recommendedName>
        <fullName evidence="2">DUF7619 domain-containing protein</fullName>
    </recommendedName>
</protein>
<accession>A0A1G2FIM2</accession>
<feature type="domain" description="DUF7619" evidence="2">
    <location>
        <begin position="326"/>
        <end position="425"/>
    </location>
</feature>
<name>A0A1G2FIM2_9BACT</name>